<dbReference type="AlphaFoldDB" id="X1MZC2"/>
<accession>X1MZC2</accession>
<keyword evidence="1" id="KW-0812">Transmembrane</keyword>
<feature type="transmembrane region" description="Helical" evidence="1">
    <location>
        <begin position="76"/>
        <end position="93"/>
    </location>
</feature>
<reference evidence="2" key="1">
    <citation type="journal article" date="2014" name="Front. Microbiol.">
        <title>High frequency of phylogenetically diverse reductive dehalogenase-homologous genes in deep subseafloor sedimentary metagenomes.</title>
        <authorList>
            <person name="Kawai M."/>
            <person name="Futagami T."/>
            <person name="Toyoda A."/>
            <person name="Takaki Y."/>
            <person name="Nishi S."/>
            <person name="Hori S."/>
            <person name="Arai W."/>
            <person name="Tsubouchi T."/>
            <person name="Morono Y."/>
            <person name="Uchiyama I."/>
            <person name="Ito T."/>
            <person name="Fujiyama A."/>
            <person name="Inagaki F."/>
            <person name="Takami H."/>
        </authorList>
    </citation>
    <scope>NUCLEOTIDE SEQUENCE</scope>
    <source>
        <strain evidence="2">Expedition CK06-06</strain>
    </source>
</reference>
<sequence>MVLNTKIKRTEFGTNVILIALFAVTGALMLISAYGATCVAWDPAWYDRWIPMPPPDGTYMFAHIRNNLMLYQSFNVLTWVMAFVWIAVIWAFITNKTWGMIAAIGSSVVSFVLGLTLALYSDTKAFT</sequence>
<gene>
    <name evidence="2" type="ORF">S06H3_31196</name>
</gene>
<keyword evidence="1" id="KW-0472">Membrane</keyword>
<proteinExistence type="predicted"/>
<feature type="non-terminal residue" evidence="2">
    <location>
        <position position="127"/>
    </location>
</feature>
<name>X1MZC2_9ZZZZ</name>
<comment type="caution">
    <text evidence="2">The sequence shown here is derived from an EMBL/GenBank/DDBJ whole genome shotgun (WGS) entry which is preliminary data.</text>
</comment>
<feature type="transmembrane region" description="Helical" evidence="1">
    <location>
        <begin position="12"/>
        <end position="36"/>
    </location>
</feature>
<feature type="transmembrane region" description="Helical" evidence="1">
    <location>
        <begin position="100"/>
        <end position="120"/>
    </location>
</feature>
<protein>
    <submittedName>
        <fullName evidence="2">Uncharacterized protein</fullName>
    </submittedName>
</protein>
<keyword evidence="1" id="KW-1133">Transmembrane helix</keyword>
<organism evidence="2">
    <name type="scientific">marine sediment metagenome</name>
    <dbReference type="NCBI Taxonomy" id="412755"/>
    <lineage>
        <taxon>unclassified sequences</taxon>
        <taxon>metagenomes</taxon>
        <taxon>ecological metagenomes</taxon>
    </lineage>
</organism>
<dbReference type="EMBL" id="BARV01018449">
    <property type="protein sequence ID" value="GAI19965.1"/>
    <property type="molecule type" value="Genomic_DNA"/>
</dbReference>
<evidence type="ECO:0000256" key="1">
    <source>
        <dbReference type="SAM" id="Phobius"/>
    </source>
</evidence>
<evidence type="ECO:0000313" key="2">
    <source>
        <dbReference type="EMBL" id="GAI19965.1"/>
    </source>
</evidence>